<accession>T1K6N9</accession>
<proteinExistence type="predicted"/>
<dbReference type="AlphaFoldDB" id="T1K6N9"/>
<name>T1K6N9_TETUR</name>
<organism evidence="1 2">
    <name type="scientific">Tetranychus urticae</name>
    <name type="common">Two-spotted spider mite</name>
    <dbReference type="NCBI Taxonomy" id="32264"/>
    <lineage>
        <taxon>Eukaryota</taxon>
        <taxon>Metazoa</taxon>
        <taxon>Ecdysozoa</taxon>
        <taxon>Arthropoda</taxon>
        <taxon>Chelicerata</taxon>
        <taxon>Arachnida</taxon>
        <taxon>Acari</taxon>
        <taxon>Acariformes</taxon>
        <taxon>Trombidiformes</taxon>
        <taxon>Prostigmata</taxon>
        <taxon>Eleutherengona</taxon>
        <taxon>Raphignathae</taxon>
        <taxon>Tetranychoidea</taxon>
        <taxon>Tetranychidae</taxon>
        <taxon>Tetranychus</taxon>
    </lineage>
</organism>
<evidence type="ECO:0000313" key="1">
    <source>
        <dbReference type="EnsemblMetazoa" id="tetur06g01170.1"/>
    </source>
</evidence>
<evidence type="ECO:0000313" key="2">
    <source>
        <dbReference type="Proteomes" id="UP000015104"/>
    </source>
</evidence>
<reference evidence="2" key="1">
    <citation type="submission" date="2011-08" db="EMBL/GenBank/DDBJ databases">
        <authorList>
            <person name="Rombauts S."/>
        </authorList>
    </citation>
    <scope>NUCLEOTIDE SEQUENCE</scope>
    <source>
        <strain evidence="2">London</strain>
    </source>
</reference>
<sequence length="23" mass="2713">MPGMKKHKLKNERNVFTALCVHM</sequence>
<dbReference type="EnsemblMetazoa" id="tetur06g01170.1">
    <property type="protein sequence ID" value="tetur06g01170.1"/>
    <property type="gene ID" value="tetur06g01170"/>
</dbReference>
<dbReference type="Proteomes" id="UP000015104">
    <property type="component" value="Unassembled WGS sequence"/>
</dbReference>
<keyword evidence="2" id="KW-1185">Reference proteome</keyword>
<reference evidence="1" key="2">
    <citation type="submission" date="2015-06" db="UniProtKB">
        <authorList>
            <consortium name="EnsemblMetazoa"/>
        </authorList>
    </citation>
    <scope>IDENTIFICATION</scope>
</reference>
<dbReference type="EMBL" id="CAEY01001794">
    <property type="status" value="NOT_ANNOTATED_CDS"/>
    <property type="molecule type" value="Genomic_DNA"/>
</dbReference>
<protein>
    <submittedName>
        <fullName evidence="1">Uncharacterized protein</fullName>
    </submittedName>
</protein>
<dbReference type="HOGENOM" id="CLU_3423448_0_0_1"/>